<dbReference type="AlphaFoldDB" id="A0A7S3PEI2"/>
<dbReference type="GO" id="GO:0015629">
    <property type="term" value="C:actin cytoskeleton"/>
    <property type="evidence" value="ECO:0007669"/>
    <property type="project" value="InterPro"/>
</dbReference>
<keyword evidence="2" id="KW-0009">Actin-binding</keyword>
<sequence>MADYSGAGRTDALHIENLGVDDECEKSFKELKMKRKYRYISYGIDVKSKLVKVFDKGDHAESFDNFINSLPPAQCRYVVYDHEFMKDGRKQDKLLFITWCPRSADTNTKMLYATERPRVAEWIVGAFQVNADSVGEIKDYLGLDAGSDEDIAPDDDAWLSD</sequence>
<dbReference type="PROSITE" id="PS51263">
    <property type="entry name" value="ADF_H"/>
    <property type="match status" value="1"/>
</dbReference>
<gene>
    <name evidence="4" type="ORF">ASTO00021_LOCUS9897</name>
</gene>
<reference evidence="4" key="1">
    <citation type="submission" date="2021-01" db="EMBL/GenBank/DDBJ databases">
        <authorList>
            <person name="Corre E."/>
            <person name="Pelletier E."/>
            <person name="Niang G."/>
            <person name="Scheremetjew M."/>
            <person name="Finn R."/>
            <person name="Kale V."/>
            <person name="Holt S."/>
            <person name="Cochrane G."/>
            <person name="Meng A."/>
            <person name="Brown T."/>
            <person name="Cohen L."/>
        </authorList>
    </citation>
    <scope>NUCLEOTIDE SEQUENCE</scope>
    <source>
        <strain evidence="4">GSBS06</strain>
    </source>
</reference>
<dbReference type="PRINTS" id="PR00006">
    <property type="entry name" value="COFILIN"/>
</dbReference>
<evidence type="ECO:0000256" key="2">
    <source>
        <dbReference type="ARBA" id="ARBA00023203"/>
    </source>
</evidence>
<dbReference type="InterPro" id="IPR017904">
    <property type="entry name" value="ADF/Cofilin"/>
</dbReference>
<dbReference type="EMBL" id="HBIN01013119">
    <property type="protein sequence ID" value="CAE0439718.1"/>
    <property type="molecule type" value="Transcribed_RNA"/>
</dbReference>
<feature type="domain" description="ADF-H" evidence="3">
    <location>
        <begin position="12"/>
        <end position="147"/>
    </location>
</feature>
<evidence type="ECO:0000256" key="1">
    <source>
        <dbReference type="ARBA" id="ARBA00006844"/>
    </source>
</evidence>
<dbReference type="InterPro" id="IPR002108">
    <property type="entry name" value="ADF-H"/>
</dbReference>
<dbReference type="PANTHER" id="PTHR11913">
    <property type="entry name" value="COFILIN-RELATED"/>
    <property type="match status" value="1"/>
</dbReference>
<comment type="similarity">
    <text evidence="1">Belongs to the actin-binding proteins ADF family.</text>
</comment>
<dbReference type="GO" id="GO:0003779">
    <property type="term" value="F:actin binding"/>
    <property type="evidence" value="ECO:0007669"/>
    <property type="project" value="UniProtKB-KW"/>
</dbReference>
<dbReference type="Gene3D" id="3.40.20.10">
    <property type="entry name" value="Severin"/>
    <property type="match status" value="1"/>
</dbReference>
<dbReference type="InterPro" id="IPR029006">
    <property type="entry name" value="ADF-H/Gelsolin-like_dom_sf"/>
</dbReference>
<dbReference type="SUPFAM" id="SSF55753">
    <property type="entry name" value="Actin depolymerizing proteins"/>
    <property type="match status" value="1"/>
</dbReference>
<dbReference type="SMART" id="SM00102">
    <property type="entry name" value="ADF"/>
    <property type="match status" value="1"/>
</dbReference>
<dbReference type="GO" id="GO:0030042">
    <property type="term" value="P:actin filament depolymerization"/>
    <property type="evidence" value="ECO:0007669"/>
    <property type="project" value="InterPro"/>
</dbReference>
<evidence type="ECO:0000313" key="4">
    <source>
        <dbReference type="EMBL" id="CAE0439718.1"/>
    </source>
</evidence>
<accession>A0A7S3PEI2</accession>
<dbReference type="Pfam" id="PF00241">
    <property type="entry name" value="Cofilin_ADF"/>
    <property type="match status" value="1"/>
</dbReference>
<protein>
    <recommendedName>
        <fullName evidence="3">ADF-H domain-containing protein</fullName>
    </recommendedName>
</protein>
<organism evidence="4">
    <name type="scientific">Aplanochytrium stocchinoi</name>
    <dbReference type="NCBI Taxonomy" id="215587"/>
    <lineage>
        <taxon>Eukaryota</taxon>
        <taxon>Sar</taxon>
        <taxon>Stramenopiles</taxon>
        <taxon>Bigyra</taxon>
        <taxon>Labyrinthulomycetes</taxon>
        <taxon>Thraustochytrida</taxon>
        <taxon>Thraustochytriidae</taxon>
        <taxon>Aplanochytrium</taxon>
    </lineage>
</organism>
<evidence type="ECO:0000259" key="3">
    <source>
        <dbReference type="PROSITE" id="PS51263"/>
    </source>
</evidence>
<proteinExistence type="inferred from homology"/>
<name>A0A7S3PEI2_9STRA</name>